<comment type="function">
    <text evidence="7">The glycine cleavage system catalyzes the degradation of glycine.</text>
</comment>
<evidence type="ECO:0000256" key="1">
    <source>
        <dbReference type="ARBA" id="ARBA00001933"/>
    </source>
</evidence>
<keyword evidence="4 7" id="KW-0560">Oxidoreductase</keyword>
<evidence type="ECO:0000313" key="11">
    <source>
        <dbReference type="Proteomes" id="UP000269721"/>
    </source>
</evidence>
<evidence type="ECO:0000259" key="9">
    <source>
        <dbReference type="Pfam" id="PF21478"/>
    </source>
</evidence>
<dbReference type="Pfam" id="PF02347">
    <property type="entry name" value="GDC-P"/>
    <property type="match status" value="1"/>
</dbReference>
<protein>
    <recommendedName>
        <fullName evidence="7">Glycine cleavage system P protein</fullName>
        <ecNumber evidence="7">1.4.4.2</ecNumber>
    </recommendedName>
</protein>
<reference evidence="11" key="1">
    <citation type="journal article" date="2018" name="Nat. Microbiol.">
        <title>Leveraging single-cell genomics to expand the fungal tree of life.</title>
        <authorList>
            <person name="Ahrendt S.R."/>
            <person name="Quandt C.A."/>
            <person name="Ciobanu D."/>
            <person name="Clum A."/>
            <person name="Salamov A."/>
            <person name="Andreopoulos B."/>
            <person name="Cheng J.F."/>
            <person name="Woyke T."/>
            <person name="Pelin A."/>
            <person name="Henrissat B."/>
            <person name="Reynolds N.K."/>
            <person name="Benny G.L."/>
            <person name="Smith M.E."/>
            <person name="James T.Y."/>
            <person name="Grigoriev I.V."/>
        </authorList>
    </citation>
    <scope>NUCLEOTIDE SEQUENCE [LARGE SCALE GENOMIC DNA]</scope>
</reference>
<dbReference type="GO" id="GO:0019464">
    <property type="term" value="P:glycine decarboxylation via glycine cleavage system"/>
    <property type="evidence" value="ECO:0007669"/>
    <property type="project" value="TreeGrafter"/>
</dbReference>
<dbReference type="GO" id="GO:0005739">
    <property type="term" value="C:mitochondrion"/>
    <property type="evidence" value="ECO:0007669"/>
    <property type="project" value="UniProtKB-SubCell"/>
</dbReference>
<dbReference type="PANTHER" id="PTHR11773">
    <property type="entry name" value="GLYCINE DEHYDROGENASE, DECARBOXYLATING"/>
    <property type="match status" value="1"/>
</dbReference>
<name>A0A4P9VYM8_9FUNG</name>
<evidence type="ECO:0000256" key="2">
    <source>
        <dbReference type="ARBA" id="ARBA00010756"/>
    </source>
</evidence>
<evidence type="ECO:0000256" key="5">
    <source>
        <dbReference type="ARBA" id="ARBA00049026"/>
    </source>
</evidence>
<keyword evidence="3 6" id="KW-0663">Pyridoxal phosphate</keyword>
<comment type="catalytic activity">
    <reaction evidence="5 7">
        <text>N(6)-[(R)-lipoyl]-L-lysyl-[glycine-cleavage complex H protein] + glycine + H(+) = N(6)-[(R)-S(8)-aminomethyldihydrolipoyl]-L-lysyl-[glycine-cleavage complex H protein] + CO2</text>
        <dbReference type="Rhea" id="RHEA:24304"/>
        <dbReference type="Rhea" id="RHEA-COMP:10494"/>
        <dbReference type="Rhea" id="RHEA-COMP:10495"/>
        <dbReference type="ChEBI" id="CHEBI:15378"/>
        <dbReference type="ChEBI" id="CHEBI:16526"/>
        <dbReference type="ChEBI" id="CHEBI:57305"/>
        <dbReference type="ChEBI" id="CHEBI:83099"/>
        <dbReference type="ChEBI" id="CHEBI:83143"/>
        <dbReference type="EC" id="1.4.4.2"/>
    </reaction>
</comment>
<dbReference type="FunFam" id="3.40.640.10:FF:000007">
    <property type="entry name" value="glycine dehydrogenase (Decarboxylating), mitochondrial"/>
    <property type="match status" value="1"/>
</dbReference>
<dbReference type="OrthoDB" id="6537869at2759"/>
<dbReference type="EC" id="1.4.4.2" evidence="7"/>
<accession>A0A4P9VYM8</accession>
<dbReference type="Proteomes" id="UP000269721">
    <property type="component" value="Unassembled WGS sequence"/>
</dbReference>
<comment type="subunit">
    <text evidence="7">The glycine cleavage system is composed of four proteins: P, T, L and H.</text>
</comment>
<organism evidence="10 11">
    <name type="scientific">Blyttiomyces helicus</name>
    <dbReference type="NCBI Taxonomy" id="388810"/>
    <lineage>
        <taxon>Eukaryota</taxon>
        <taxon>Fungi</taxon>
        <taxon>Fungi incertae sedis</taxon>
        <taxon>Chytridiomycota</taxon>
        <taxon>Chytridiomycota incertae sedis</taxon>
        <taxon>Chytridiomycetes</taxon>
        <taxon>Chytridiomycetes incertae sedis</taxon>
        <taxon>Blyttiomyces</taxon>
    </lineage>
</organism>
<dbReference type="CDD" id="cd00613">
    <property type="entry name" value="GDC-P"/>
    <property type="match status" value="1"/>
</dbReference>
<keyword evidence="7" id="KW-0496">Mitochondrion</keyword>
<dbReference type="Gene3D" id="3.90.1150.10">
    <property type="entry name" value="Aspartate Aminotransferase, domain 1"/>
    <property type="match status" value="2"/>
</dbReference>
<dbReference type="NCBIfam" id="TIGR00461">
    <property type="entry name" value="gcvP"/>
    <property type="match status" value="1"/>
</dbReference>
<dbReference type="Gene3D" id="3.40.640.10">
    <property type="entry name" value="Type I PLP-dependent aspartate aminotransferase-like (Major domain)"/>
    <property type="match status" value="2"/>
</dbReference>
<dbReference type="InterPro" id="IPR003437">
    <property type="entry name" value="GcvP"/>
</dbReference>
<dbReference type="Pfam" id="PF21478">
    <property type="entry name" value="GcvP2_C"/>
    <property type="match status" value="1"/>
</dbReference>
<keyword evidence="7" id="KW-0809">Transit peptide</keyword>
<dbReference type="AlphaFoldDB" id="A0A4P9VYM8"/>
<dbReference type="InterPro" id="IPR015424">
    <property type="entry name" value="PyrdxlP-dep_Trfase"/>
</dbReference>
<comment type="similarity">
    <text evidence="2 7">Belongs to the GcvP family.</text>
</comment>
<dbReference type="GO" id="GO:0016594">
    <property type="term" value="F:glycine binding"/>
    <property type="evidence" value="ECO:0007669"/>
    <property type="project" value="TreeGrafter"/>
</dbReference>
<keyword evidence="11" id="KW-1185">Reference proteome</keyword>
<evidence type="ECO:0000313" key="10">
    <source>
        <dbReference type="EMBL" id="RKO84899.1"/>
    </source>
</evidence>
<feature type="modified residue" description="N6-(pyridoxal phosphate)lysine" evidence="6">
    <location>
        <position position="522"/>
    </location>
</feature>
<feature type="domain" description="Glycine dehydrogenase C-terminal" evidence="9">
    <location>
        <begin position="594"/>
        <end position="715"/>
    </location>
</feature>
<dbReference type="FunFam" id="3.90.1150.10:FF:000025">
    <property type="entry name" value="Glycine cleavage system P protein"/>
    <property type="match status" value="1"/>
</dbReference>
<evidence type="ECO:0000256" key="3">
    <source>
        <dbReference type="ARBA" id="ARBA00022898"/>
    </source>
</evidence>
<feature type="domain" description="Glycine cleavage system P-protein N-terminal" evidence="8">
    <location>
        <begin position="12"/>
        <end position="235"/>
    </location>
</feature>
<comment type="subcellular location">
    <subcellularLocation>
        <location evidence="7">Mitochondrion</location>
    </subcellularLocation>
</comment>
<proteinExistence type="inferred from homology"/>
<evidence type="ECO:0000256" key="6">
    <source>
        <dbReference type="PIRSR" id="PIRSR603437-50"/>
    </source>
</evidence>
<dbReference type="EMBL" id="KZ999618">
    <property type="protein sequence ID" value="RKO84899.1"/>
    <property type="molecule type" value="Genomic_DNA"/>
</dbReference>
<evidence type="ECO:0000256" key="4">
    <source>
        <dbReference type="ARBA" id="ARBA00023002"/>
    </source>
</evidence>
<evidence type="ECO:0000259" key="8">
    <source>
        <dbReference type="Pfam" id="PF02347"/>
    </source>
</evidence>
<gene>
    <name evidence="10" type="ORF">BDK51DRAFT_17157</name>
</gene>
<evidence type="ECO:0000256" key="7">
    <source>
        <dbReference type="RuleBase" id="RU364056"/>
    </source>
</evidence>
<dbReference type="GO" id="GO:0005960">
    <property type="term" value="C:glycine cleavage complex"/>
    <property type="evidence" value="ECO:0007669"/>
    <property type="project" value="TreeGrafter"/>
</dbReference>
<dbReference type="InterPro" id="IPR020581">
    <property type="entry name" value="GDC_P"/>
</dbReference>
<sequence>MIKFTPSPPPQKYPTTDGRVIDYSPFVEKVHAHGALVCCATDLLALTLLTPPGEFGCDIAFGNSQRFGVPLGYGGPHAAFFAVKDEHKRRMPGRLIGVSKDANGKLAYRLALQTREQHIRREKATSNICTSQALLANMAAMYAVYHGPRGLREIAQRIHNLTAILAEGVTRLGHTVKTANFFDTITIELKCDAEELALAAGEAGINVRGVDARTVAVTLDETVTKEDLDDLLHVFATASSEESYRLGSRGQLDAPVPALDTLATDLGVTPATPAARYPAALARTSKFLTHPIFNSHHSETEMLRYLAQLQGKDLSLADAMIPLGSCTMKLNATTQMIPVTWPEFANIHPFVPLDQASGYRIMLQELDYALSEVTGFDQISLQPNSGAQGEYTGLRVISAYLKSQGQESRNVCLIPVSAHGTNPASAAMSGMQVVTIRCDEQGNLDLADLKAKAELYSDRLAATMITYPSTYGVFEDGIKEACRIVHEHGGQVYMDGANLNAQMGLCKPAEIGADVCHLNLHKTFCIPHGGGGPGMGPIGVKAHLAPFLPGHPVVKTSGELAIGPVSAAPWGSASILPISWAYLKMMGDDGLRRATEVALLNANYMLRRLEKHYKILYTNSNGFCAHEFIIDCRPFKESAGIEGIDIAKRLHDYGFHSPTMSFPVANTLMIEPTESESLAELDRFCDAMISIRGEIAAVEKGEQPRGNNVLTRSPHPVEVLLVEKWDRPYSRETAAYPVKGLRERKFWPRVGRVDDTFGDRNLVGLGGERNSYS</sequence>
<dbReference type="PANTHER" id="PTHR11773:SF1">
    <property type="entry name" value="GLYCINE DEHYDROGENASE (DECARBOXYLATING), MITOCHONDRIAL"/>
    <property type="match status" value="1"/>
</dbReference>
<dbReference type="GO" id="GO:0030170">
    <property type="term" value="F:pyridoxal phosphate binding"/>
    <property type="evidence" value="ECO:0007669"/>
    <property type="project" value="TreeGrafter"/>
</dbReference>
<dbReference type="InterPro" id="IPR049316">
    <property type="entry name" value="GDC-P_C"/>
</dbReference>
<dbReference type="FunFam" id="3.90.1150.10:FF:000007">
    <property type="entry name" value="Glycine dehydrogenase (decarboxylating), mitochondrial"/>
    <property type="match status" value="1"/>
</dbReference>
<dbReference type="InterPro" id="IPR015422">
    <property type="entry name" value="PyrdxlP-dep_Trfase_small"/>
</dbReference>
<dbReference type="InterPro" id="IPR049315">
    <property type="entry name" value="GDC-P_N"/>
</dbReference>
<dbReference type="NCBIfam" id="NF003346">
    <property type="entry name" value="PRK04366.1"/>
    <property type="match status" value="1"/>
</dbReference>
<dbReference type="InterPro" id="IPR015421">
    <property type="entry name" value="PyrdxlP-dep_Trfase_major"/>
</dbReference>
<comment type="cofactor">
    <cofactor evidence="1 6 7">
        <name>pyridoxal 5'-phosphate</name>
        <dbReference type="ChEBI" id="CHEBI:597326"/>
    </cofactor>
</comment>
<dbReference type="GO" id="GO:0004375">
    <property type="term" value="F:glycine dehydrogenase (decarboxylating) activity"/>
    <property type="evidence" value="ECO:0007669"/>
    <property type="project" value="UniProtKB-UniRule"/>
</dbReference>
<dbReference type="SUPFAM" id="SSF53383">
    <property type="entry name" value="PLP-dependent transferases"/>
    <property type="match status" value="2"/>
</dbReference>